<gene>
    <name evidence="7" type="ORF">BGM30_21180</name>
</gene>
<accession>A0A2H6BS72</accession>
<evidence type="ECO:0000256" key="5">
    <source>
        <dbReference type="ARBA" id="ARBA00022833"/>
    </source>
</evidence>
<dbReference type="GO" id="GO:0016020">
    <property type="term" value="C:membrane"/>
    <property type="evidence" value="ECO:0007669"/>
    <property type="project" value="InterPro"/>
</dbReference>
<dbReference type="GO" id="GO:0007155">
    <property type="term" value="P:cell adhesion"/>
    <property type="evidence" value="ECO:0007669"/>
    <property type="project" value="InterPro"/>
</dbReference>
<sequence length="451" mass="51540">MPPSFNNYDHLFEDLIMISVPEELNPNQGIPGWLELDDLSLHGDMVARIPKGAYIKGIIGGEKPFFPVSEILGTAISKPEGVNSNCGWVELETLTFHRDIEAVAPLAPYVRGEMDKDHNFYPDKPYTIVRSNDFIGNGEKKFMTTQAIEALVNTVIKKYPIDSTQITDPRQKFTLLAGSKLEIQQYDRVDHNHWKLLLSSPVNGSVIWFAYSPHVNIIRPNINRSTVITYQILNDDNGKLKATAKLACNFWNRFVIPQSNIVIRLGTFYSPGSVIARAYKPYQQGNTVYGKIEFNTKYLGTFTNYGIAGTIIHEIGHTLGFGWDQWMNLFYQNTGAFKPETIKKIPELQYMFVETDYGPGTAYSHWDEERFDQELMTGFKDTYEYVLPVTIKVMALLGHVIAEELIQKTNLETLIREIEDVLFTMTETVQEINFEYYKDTEISEEIYTALT</sequence>
<dbReference type="GO" id="GO:0046872">
    <property type="term" value="F:metal ion binding"/>
    <property type="evidence" value="ECO:0007669"/>
    <property type="project" value="UniProtKB-KW"/>
</dbReference>
<comment type="caution">
    <text evidence="7">The sequence shown here is derived from an EMBL/GenBank/DDBJ whole genome shotgun (WGS) entry which is preliminary data.</text>
</comment>
<evidence type="ECO:0000256" key="1">
    <source>
        <dbReference type="ARBA" id="ARBA00001947"/>
    </source>
</evidence>
<dbReference type="Gene3D" id="3.90.132.10">
    <property type="entry name" value="Leishmanolysin , domain 2"/>
    <property type="match status" value="1"/>
</dbReference>
<dbReference type="Proteomes" id="UP000236321">
    <property type="component" value="Unassembled WGS sequence"/>
</dbReference>
<keyword evidence="4" id="KW-0378">Hydrolase</keyword>
<evidence type="ECO:0000256" key="2">
    <source>
        <dbReference type="ARBA" id="ARBA00022670"/>
    </source>
</evidence>
<evidence type="ECO:0000256" key="4">
    <source>
        <dbReference type="ARBA" id="ARBA00022801"/>
    </source>
</evidence>
<keyword evidence="3" id="KW-0479">Metal-binding</keyword>
<dbReference type="EMBL" id="BEYQ01000006">
    <property type="protein sequence ID" value="GBD53025.1"/>
    <property type="molecule type" value="Genomic_DNA"/>
</dbReference>
<evidence type="ECO:0000256" key="3">
    <source>
        <dbReference type="ARBA" id="ARBA00022723"/>
    </source>
</evidence>
<keyword evidence="6" id="KW-0482">Metalloprotease</keyword>
<keyword evidence="5" id="KW-0862">Zinc</keyword>
<dbReference type="InterPro" id="IPR001577">
    <property type="entry name" value="Peptidase_M8"/>
</dbReference>
<proteinExistence type="predicted"/>
<evidence type="ECO:0000313" key="7">
    <source>
        <dbReference type="EMBL" id="GBD53025.1"/>
    </source>
</evidence>
<organism evidence="7 8">
    <name type="scientific">Microcystis aeruginosa NIES-298</name>
    <dbReference type="NCBI Taxonomy" id="449468"/>
    <lineage>
        <taxon>Bacteria</taxon>
        <taxon>Bacillati</taxon>
        <taxon>Cyanobacteriota</taxon>
        <taxon>Cyanophyceae</taxon>
        <taxon>Oscillatoriophycideae</taxon>
        <taxon>Chroococcales</taxon>
        <taxon>Microcystaceae</taxon>
        <taxon>Microcystis</taxon>
    </lineage>
</organism>
<evidence type="ECO:0000313" key="8">
    <source>
        <dbReference type="Proteomes" id="UP000236321"/>
    </source>
</evidence>
<keyword evidence="2" id="KW-0645">Protease</keyword>
<protein>
    <submittedName>
        <fullName evidence="7">Uncharacterized protein</fullName>
    </submittedName>
</protein>
<dbReference type="GO" id="GO:0004222">
    <property type="term" value="F:metalloendopeptidase activity"/>
    <property type="evidence" value="ECO:0007669"/>
    <property type="project" value="InterPro"/>
</dbReference>
<dbReference type="InterPro" id="IPR024079">
    <property type="entry name" value="MetalloPept_cat_dom_sf"/>
</dbReference>
<dbReference type="Gene3D" id="3.40.390.10">
    <property type="entry name" value="Collagenase (Catalytic Domain)"/>
    <property type="match status" value="1"/>
</dbReference>
<dbReference type="AlphaFoldDB" id="A0A2H6BS72"/>
<dbReference type="SUPFAM" id="SSF55486">
    <property type="entry name" value="Metalloproteases ('zincins'), catalytic domain"/>
    <property type="match status" value="1"/>
</dbReference>
<dbReference type="GO" id="GO:0006508">
    <property type="term" value="P:proteolysis"/>
    <property type="evidence" value="ECO:0007669"/>
    <property type="project" value="UniProtKB-KW"/>
</dbReference>
<name>A0A2H6BS72_MICAE</name>
<comment type="cofactor">
    <cofactor evidence="1">
        <name>Zn(2+)</name>
        <dbReference type="ChEBI" id="CHEBI:29105"/>
    </cofactor>
</comment>
<dbReference type="Pfam" id="PF01457">
    <property type="entry name" value="Peptidase_M8"/>
    <property type="match status" value="1"/>
</dbReference>
<reference evidence="8" key="1">
    <citation type="submission" date="2017-12" db="EMBL/GenBank/DDBJ databases">
        <title>Improved Draft Genome Sequence of Microcystis aeruginosa NIES-298, a Microcystin-Producing Cyanobacterium from Lake Kasumigaura, Japan.</title>
        <authorList>
            <person name="Yamaguchi H."/>
            <person name="Suzuki S."/>
            <person name="Kawachi M."/>
        </authorList>
    </citation>
    <scope>NUCLEOTIDE SEQUENCE [LARGE SCALE GENOMIC DNA]</scope>
    <source>
        <strain evidence="8">NIES-298</strain>
    </source>
</reference>
<evidence type="ECO:0000256" key="6">
    <source>
        <dbReference type="ARBA" id="ARBA00023049"/>
    </source>
</evidence>